<keyword evidence="9" id="KW-1185">Reference proteome</keyword>
<dbReference type="InterPro" id="IPR011547">
    <property type="entry name" value="SLC26A/SulP_dom"/>
</dbReference>
<evidence type="ECO:0000256" key="6">
    <source>
        <dbReference type="SAM" id="Phobius"/>
    </source>
</evidence>
<comment type="subcellular location">
    <subcellularLocation>
        <location evidence="1">Membrane</location>
        <topology evidence="1">Multi-pass membrane protein</topology>
    </subcellularLocation>
</comment>
<feature type="transmembrane region" description="Helical" evidence="6">
    <location>
        <begin position="175"/>
        <end position="193"/>
    </location>
</feature>
<reference evidence="9" key="1">
    <citation type="journal article" date="2019" name="Int. J. Syst. Evol. Microbiol.">
        <title>The Global Catalogue of Microorganisms (GCM) 10K type strain sequencing project: providing services to taxonomists for standard genome sequencing and annotation.</title>
        <authorList>
            <consortium name="The Broad Institute Genomics Platform"/>
            <consortium name="The Broad Institute Genome Sequencing Center for Infectious Disease"/>
            <person name="Wu L."/>
            <person name="Ma J."/>
        </authorList>
    </citation>
    <scope>NUCLEOTIDE SEQUENCE [LARGE SCALE GENOMIC DNA]</scope>
    <source>
        <strain evidence="9">JCM 16929</strain>
    </source>
</reference>
<feature type="transmembrane region" description="Helical" evidence="6">
    <location>
        <begin position="99"/>
        <end position="116"/>
    </location>
</feature>
<dbReference type="PANTHER" id="PTHR11814">
    <property type="entry name" value="SULFATE TRANSPORTER"/>
    <property type="match status" value="1"/>
</dbReference>
<keyword evidence="4 6" id="KW-0472">Membrane</keyword>
<dbReference type="Pfam" id="PF00916">
    <property type="entry name" value="Sulfate_transp"/>
    <property type="match status" value="1"/>
</dbReference>
<dbReference type="InterPro" id="IPR036513">
    <property type="entry name" value="STAS_dom_sf"/>
</dbReference>
<feature type="domain" description="SLC26A/SulP transporter" evidence="7">
    <location>
        <begin position="21"/>
        <end position="383"/>
    </location>
</feature>
<evidence type="ECO:0000313" key="9">
    <source>
        <dbReference type="Proteomes" id="UP001501490"/>
    </source>
</evidence>
<organism evidence="8 9">
    <name type="scientific">Microlunatus ginsengisoli</name>
    <dbReference type="NCBI Taxonomy" id="363863"/>
    <lineage>
        <taxon>Bacteria</taxon>
        <taxon>Bacillati</taxon>
        <taxon>Actinomycetota</taxon>
        <taxon>Actinomycetes</taxon>
        <taxon>Propionibacteriales</taxon>
        <taxon>Propionibacteriaceae</taxon>
        <taxon>Microlunatus</taxon>
    </lineage>
</organism>
<dbReference type="Gene3D" id="3.30.750.24">
    <property type="entry name" value="STAS domain"/>
    <property type="match status" value="1"/>
</dbReference>
<dbReference type="Proteomes" id="UP001501490">
    <property type="component" value="Unassembled WGS sequence"/>
</dbReference>
<feature type="transmembrane region" description="Helical" evidence="6">
    <location>
        <begin position="343"/>
        <end position="362"/>
    </location>
</feature>
<evidence type="ECO:0000256" key="1">
    <source>
        <dbReference type="ARBA" id="ARBA00004141"/>
    </source>
</evidence>
<gene>
    <name evidence="8" type="ORF">GCM10022236_44210</name>
</gene>
<protein>
    <recommendedName>
        <fullName evidence="7">SLC26A/SulP transporter domain-containing protein</fullName>
    </recommendedName>
</protein>
<evidence type="ECO:0000256" key="3">
    <source>
        <dbReference type="ARBA" id="ARBA00022989"/>
    </source>
</evidence>
<comment type="caution">
    <text evidence="8">The sequence shown here is derived from an EMBL/GenBank/DDBJ whole genome shotgun (WGS) entry which is preliminary data.</text>
</comment>
<evidence type="ECO:0000256" key="5">
    <source>
        <dbReference type="SAM" id="MobiDB-lite"/>
    </source>
</evidence>
<evidence type="ECO:0000259" key="7">
    <source>
        <dbReference type="Pfam" id="PF00916"/>
    </source>
</evidence>
<dbReference type="RefSeq" id="WP_344808672.1">
    <property type="nucleotide sequence ID" value="NZ_BAABAB010000044.1"/>
</dbReference>
<feature type="transmembrane region" description="Helical" evidence="6">
    <location>
        <begin position="200"/>
        <end position="218"/>
    </location>
</feature>
<evidence type="ECO:0000256" key="2">
    <source>
        <dbReference type="ARBA" id="ARBA00022692"/>
    </source>
</evidence>
<feature type="transmembrane region" description="Helical" evidence="6">
    <location>
        <begin position="123"/>
        <end position="146"/>
    </location>
</feature>
<dbReference type="InterPro" id="IPR001902">
    <property type="entry name" value="SLC26A/SulP_fam"/>
</dbReference>
<feature type="transmembrane region" description="Helical" evidence="6">
    <location>
        <begin position="54"/>
        <end position="79"/>
    </location>
</feature>
<feature type="transmembrane region" description="Helical" evidence="6">
    <location>
        <begin position="320"/>
        <end position="337"/>
    </location>
</feature>
<accession>A0ABP7APD1</accession>
<keyword evidence="2 6" id="KW-0812">Transmembrane</keyword>
<feature type="transmembrane region" description="Helical" evidence="6">
    <location>
        <begin position="22"/>
        <end position="42"/>
    </location>
</feature>
<proteinExistence type="predicted"/>
<feature type="transmembrane region" description="Helical" evidence="6">
    <location>
        <begin position="238"/>
        <end position="260"/>
    </location>
</feature>
<name>A0ABP7APD1_9ACTN</name>
<evidence type="ECO:0000313" key="8">
    <source>
        <dbReference type="EMBL" id="GAA3636862.1"/>
    </source>
</evidence>
<sequence length="612" mass="63530">MTPPEAGVRALPRLGRPTGRDVVAGFVTGLFSIPEGMAYASIGGFNPVLGLYSGMAPTLVGAVFARTVLMTTTLTSAIALSSQSVLAQAGLDPTDLGNVAMLTLMVGAVMTVFGVFRLGSAMSFVSTAVMTGFTTGIALQIIAGVLKDATSYASDQHNTLLKIGDWAVHVQQWDLASTLVAVATVGVWFLARLFRPLKALALLISLAVVTLVVVIAGVDVETVGDIASIPNALPHPVLPNFAAAPHLITGAIAVSLVALAQAAGIGAAVPNPDGTRTSVSGDFVAQGLGNLAGGLTQALPTGGSLSRTGVATGAGARTRWSNIFAGAWLALIVLLVGKQAEVIPMPVIGGLVMVIGLELVLGRRKDIALVFRTAPLSAVAMVVTFLATTALPLQDAIFIGAGLSLVLFCVQVQRQARLVRLTRQPDGSWRMSKPPAEIPSGEVTVLGYSGAGIFAELERIDELWPDTAQTVNAAVVLEVRFVPEVPSATMVVAFGRWADRLRDRGCRLVLTGVNRQLAETLDRSGITARLGPENVVPATDVLLRSLENAYALGEAWVARDPDAPWGDGPKADQSVADQPDADRPEADQPEADQSVADRPGPAQPGSDRPGPD</sequence>
<feature type="transmembrane region" description="Helical" evidence="6">
    <location>
        <begin position="369"/>
        <end position="390"/>
    </location>
</feature>
<evidence type="ECO:0000256" key="4">
    <source>
        <dbReference type="ARBA" id="ARBA00023136"/>
    </source>
</evidence>
<keyword evidence="3 6" id="KW-1133">Transmembrane helix</keyword>
<feature type="region of interest" description="Disordered" evidence="5">
    <location>
        <begin position="561"/>
        <end position="612"/>
    </location>
</feature>
<dbReference type="EMBL" id="BAABAB010000044">
    <property type="protein sequence ID" value="GAA3636862.1"/>
    <property type="molecule type" value="Genomic_DNA"/>
</dbReference>